<protein>
    <submittedName>
        <fullName evidence="1">Uncharacterized protein</fullName>
    </submittedName>
</protein>
<keyword evidence="2" id="KW-1185">Reference proteome</keyword>
<dbReference type="AlphaFoldDB" id="A0A934S2J7"/>
<sequence>MGFESTEKIDVVARSPHTEGYDLIAVDSDQIKDETRRYRLMIEKLSSYAGYVESGQFYEDTPDAHGKEIRFCIIHKSPPNEAMEQVEAIKPRNSPDLRFPVLFYTQEEYMKKND</sequence>
<dbReference type="RefSeq" id="WP_200359924.1">
    <property type="nucleotide sequence ID" value="NZ_JAENIL010000121.1"/>
</dbReference>
<name>A0A934S2J7_9BACT</name>
<organism evidence="1 2">
    <name type="scientific">Pelagicoccus mobilis</name>
    <dbReference type="NCBI Taxonomy" id="415221"/>
    <lineage>
        <taxon>Bacteria</taxon>
        <taxon>Pseudomonadati</taxon>
        <taxon>Verrucomicrobiota</taxon>
        <taxon>Opitutia</taxon>
        <taxon>Puniceicoccales</taxon>
        <taxon>Pelagicoccaceae</taxon>
        <taxon>Pelagicoccus</taxon>
    </lineage>
</organism>
<dbReference type="InterPro" id="IPR046702">
    <property type="entry name" value="DUF6572"/>
</dbReference>
<evidence type="ECO:0000313" key="2">
    <source>
        <dbReference type="Proteomes" id="UP000617628"/>
    </source>
</evidence>
<evidence type="ECO:0000313" key="1">
    <source>
        <dbReference type="EMBL" id="MBK1880693.1"/>
    </source>
</evidence>
<reference evidence="1" key="1">
    <citation type="submission" date="2021-01" db="EMBL/GenBank/DDBJ databases">
        <title>Modified the classification status of verrucomicrobia.</title>
        <authorList>
            <person name="Feng X."/>
        </authorList>
    </citation>
    <scope>NUCLEOTIDE SEQUENCE</scope>
    <source>
        <strain evidence="1">KCTC 13126</strain>
    </source>
</reference>
<dbReference type="Proteomes" id="UP000617628">
    <property type="component" value="Unassembled WGS sequence"/>
</dbReference>
<dbReference type="EMBL" id="JAENIL010000121">
    <property type="protein sequence ID" value="MBK1880693.1"/>
    <property type="molecule type" value="Genomic_DNA"/>
</dbReference>
<proteinExistence type="predicted"/>
<comment type="caution">
    <text evidence="1">The sequence shown here is derived from an EMBL/GenBank/DDBJ whole genome shotgun (WGS) entry which is preliminary data.</text>
</comment>
<dbReference type="Pfam" id="PF20212">
    <property type="entry name" value="DUF6572"/>
    <property type="match status" value="1"/>
</dbReference>
<accession>A0A934S2J7</accession>
<gene>
    <name evidence="1" type="ORF">JIN87_27675</name>
</gene>